<reference evidence="2 4" key="1">
    <citation type="submission" date="2019-09" db="EMBL/GenBank/DDBJ databases">
        <authorList>
            <person name="Ou C."/>
        </authorList>
    </citation>
    <scope>NUCLEOTIDE SEQUENCE [LARGE SCALE GENOMIC DNA]</scope>
    <source>
        <strain evidence="2">S2</strain>
        <tissue evidence="2">Leaf</tissue>
    </source>
</reference>
<comment type="caution">
    <text evidence="2">The sequence shown here is derived from an EMBL/GenBank/DDBJ whole genome shotgun (WGS) entry which is preliminary data.</text>
</comment>
<organism evidence="2 4">
    <name type="scientific">Pyrus ussuriensis x Pyrus communis</name>
    <dbReference type="NCBI Taxonomy" id="2448454"/>
    <lineage>
        <taxon>Eukaryota</taxon>
        <taxon>Viridiplantae</taxon>
        <taxon>Streptophyta</taxon>
        <taxon>Embryophyta</taxon>
        <taxon>Tracheophyta</taxon>
        <taxon>Spermatophyta</taxon>
        <taxon>Magnoliopsida</taxon>
        <taxon>eudicotyledons</taxon>
        <taxon>Gunneridae</taxon>
        <taxon>Pentapetalae</taxon>
        <taxon>rosids</taxon>
        <taxon>fabids</taxon>
        <taxon>Rosales</taxon>
        <taxon>Rosaceae</taxon>
        <taxon>Amygdaloideae</taxon>
        <taxon>Maleae</taxon>
        <taxon>Pyrus</taxon>
    </lineage>
</organism>
<evidence type="ECO:0000313" key="4">
    <source>
        <dbReference type="Proteomes" id="UP000327157"/>
    </source>
</evidence>
<evidence type="ECO:0000313" key="3">
    <source>
        <dbReference type="EMBL" id="KAB2623806.1"/>
    </source>
</evidence>
<evidence type="ECO:0000256" key="1">
    <source>
        <dbReference type="SAM" id="MobiDB-lite"/>
    </source>
</evidence>
<sequence>MTARGLVNEMTMGTREAKDEMEAVTKVEDVGSRCGGANEPFLIPSLPDSQPSQLANSQPSQPTDFQPPIYSSSLY</sequence>
<reference evidence="4" key="2">
    <citation type="submission" date="2019-10" db="EMBL/GenBank/DDBJ databases">
        <title>A de novo genome assembly of a pear dwarfing rootstock.</title>
        <authorList>
            <person name="Wang F."/>
            <person name="Wang J."/>
            <person name="Li S."/>
            <person name="Zhang Y."/>
            <person name="Fang M."/>
            <person name="Ma L."/>
            <person name="Zhao Y."/>
            <person name="Jiang S."/>
        </authorList>
    </citation>
    <scope>NUCLEOTIDE SEQUENCE [LARGE SCALE GENOMIC DNA]</scope>
</reference>
<keyword evidence="4" id="KW-1185">Reference proteome</keyword>
<dbReference type="EMBL" id="SMOL01000178">
    <property type="protein sequence ID" value="KAB2623806.1"/>
    <property type="molecule type" value="Genomic_DNA"/>
</dbReference>
<protein>
    <submittedName>
        <fullName evidence="2">Uncharacterized protein</fullName>
    </submittedName>
</protein>
<reference evidence="2 4" key="3">
    <citation type="submission" date="2019-11" db="EMBL/GenBank/DDBJ databases">
        <title>A de novo genome assembly of a pear dwarfing rootstock.</title>
        <authorList>
            <person name="Wang F."/>
            <person name="Wang J."/>
            <person name="Li S."/>
            <person name="Zhang Y."/>
            <person name="Fang M."/>
            <person name="Ma L."/>
            <person name="Zhao Y."/>
            <person name="Jiang S."/>
        </authorList>
    </citation>
    <scope>NUCLEOTIDE SEQUENCE [LARGE SCALE GENOMIC DNA]</scope>
    <source>
        <strain evidence="2">S2</strain>
        <tissue evidence="2">Leaf</tissue>
    </source>
</reference>
<dbReference type="AlphaFoldDB" id="A0A5N5GB52"/>
<dbReference type="Proteomes" id="UP000327157">
    <property type="component" value="Chromosome 9"/>
</dbReference>
<gene>
    <name evidence="2" type="ORF">D8674_034962</name>
    <name evidence="3" type="ORF">D8674_041643</name>
</gene>
<proteinExistence type="predicted"/>
<feature type="region of interest" description="Disordered" evidence="1">
    <location>
        <begin position="31"/>
        <end position="75"/>
    </location>
</feature>
<name>A0A5N5GB52_9ROSA</name>
<feature type="compositionally biased region" description="Polar residues" evidence="1">
    <location>
        <begin position="47"/>
        <end position="75"/>
    </location>
</feature>
<accession>A0A5N5GB52</accession>
<evidence type="ECO:0000313" key="2">
    <source>
        <dbReference type="EMBL" id="KAB2612646.1"/>
    </source>
</evidence>
<dbReference type="EMBL" id="SMOL01000458">
    <property type="protein sequence ID" value="KAB2612646.1"/>
    <property type="molecule type" value="Genomic_DNA"/>
</dbReference>